<dbReference type="InterPro" id="IPR038277">
    <property type="entry name" value="UreF_sf"/>
</dbReference>
<dbReference type="PANTHER" id="PTHR33620">
    <property type="entry name" value="UREASE ACCESSORY PROTEIN F"/>
    <property type="match status" value="1"/>
</dbReference>
<accession>A0A291M0Q6</accession>
<dbReference type="InterPro" id="IPR002639">
    <property type="entry name" value="UreF"/>
</dbReference>
<evidence type="ECO:0000313" key="4">
    <source>
        <dbReference type="EMBL" id="ATI42551.1"/>
    </source>
</evidence>
<keyword evidence="2 3" id="KW-0143">Chaperone</keyword>
<name>A0A291M0Q6_9RHOB</name>
<comment type="subcellular location">
    <subcellularLocation>
        <location evidence="3">Cytoplasm</location>
    </subcellularLocation>
</comment>
<keyword evidence="3" id="KW-0963">Cytoplasm</keyword>
<dbReference type="KEGG" id="cmag:CBW24_11400"/>
<evidence type="ECO:0000256" key="1">
    <source>
        <dbReference type="ARBA" id="ARBA00022988"/>
    </source>
</evidence>
<evidence type="ECO:0000256" key="2">
    <source>
        <dbReference type="ARBA" id="ARBA00023186"/>
    </source>
</evidence>
<comment type="subunit">
    <text evidence="3">UreD, UreF and UreG form a complex that acts as a GTP-hydrolysis-dependent molecular chaperone, activating the urease apoprotein by helping to assemble the nickel containing metallocenter of UreC. The UreE protein probably delivers the nickel.</text>
</comment>
<gene>
    <name evidence="3" type="primary">ureF</name>
    <name evidence="4" type="ORF">CBW24_11400</name>
</gene>
<protein>
    <recommendedName>
        <fullName evidence="3">Urease accessory protein UreF</fullName>
    </recommendedName>
</protein>
<keyword evidence="5" id="KW-1185">Reference proteome</keyword>
<organism evidence="4 5">
    <name type="scientific">Pacificitalea manganoxidans</name>
    <dbReference type="NCBI Taxonomy" id="1411902"/>
    <lineage>
        <taxon>Bacteria</taxon>
        <taxon>Pseudomonadati</taxon>
        <taxon>Pseudomonadota</taxon>
        <taxon>Alphaproteobacteria</taxon>
        <taxon>Rhodobacterales</taxon>
        <taxon>Paracoccaceae</taxon>
        <taxon>Pacificitalea</taxon>
    </lineage>
</organism>
<dbReference type="Gene3D" id="1.10.4190.10">
    <property type="entry name" value="Urease accessory protein UreF"/>
    <property type="match status" value="1"/>
</dbReference>
<dbReference type="GO" id="GO:0016151">
    <property type="term" value="F:nickel cation binding"/>
    <property type="evidence" value="ECO:0007669"/>
    <property type="project" value="UniProtKB-UniRule"/>
</dbReference>
<dbReference type="Proteomes" id="UP000219050">
    <property type="component" value="Chromosome"/>
</dbReference>
<dbReference type="HAMAP" id="MF_01385">
    <property type="entry name" value="UreF"/>
    <property type="match status" value="1"/>
</dbReference>
<evidence type="ECO:0000256" key="3">
    <source>
        <dbReference type="HAMAP-Rule" id="MF_01385"/>
    </source>
</evidence>
<dbReference type="EMBL" id="CP021404">
    <property type="protein sequence ID" value="ATI42551.1"/>
    <property type="molecule type" value="Genomic_DNA"/>
</dbReference>
<dbReference type="OrthoDB" id="9798772at2"/>
<dbReference type="AlphaFoldDB" id="A0A291M0Q6"/>
<dbReference type="RefSeq" id="WP_097373657.1">
    <property type="nucleotide sequence ID" value="NZ_CP021404.1"/>
</dbReference>
<dbReference type="GO" id="GO:0005737">
    <property type="term" value="C:cytoplasm"/>
    <property type="evidence" value="ECO:0007669"/>
    <property type="project" value="UniProtKB-SubCell"/>
</dbReference>
<comment type="function">
    <text evidence="3">Required for maturation of urease via the functional incorporation of the urease nickel metallocenter.</text>
</comment>
<evidence type="ECO:0000313" key="5">
    <source>
        <dbReference type="Proteomes" id="UP000219050"/>
    </source>
</evidence>
<proteinExistence type="inferred from homology"/>
<dbReference type="Pfam" id="PF01730">
    <property type="entry name" value="UreF"/>
    <property type="match status" value="1"/>
</dbReference>
<dbReference type="PIRSF" id="PIRSF009467">
    <property type="entry name" value="Ureas_acces_UreF"/>
    <property type="match status" value="1"/>
</dbReference>
<sequence length="228" mass="23448">MTAPLTLPEPSAGADPTALLTLTQWLSPAFPLGSFAYSHGLETEIAAGRVQDADSLRAWVSVVLSEGAGRADATLLAHALRAGGDAARLTDLADLARALAPSRERWVETEAQGRALTLTVNAMTGAARPPMALPVALGAAAADLDLPVTQVIALYLHSFAANLVQAGVRFVPLGQTEGQAALAALHPDVVTLAAACADAPLDMIATGAFGADLAAMEHEVLEVRIFKT</sequence>
<dbReference type="PANTHER" id="PTHR33620:SF1">
    <property type="entry name" value="UREASE ACCESSORY PROTEIN F"/>
    <property type="match status" value="1"/>
</dbReference>
<keyword evidence="1 3" id="KW-0996">Nickel insertion</keyword>
<reference evidence="4 5" key="1">
    <citation type="submission" date="2017-05" db="EMBL/GenBank/DDBJ databases">
        <title>Comparative genomic and metabolic analysis of manganese-oxidizing mechanisms in Celeribater manganoxidans DY25T: its adaption to the environment of polymetallic nodule.</title>
        <authorList>
            <person name="Wang X."/>
        </authorList>
    </citation>
    <scope>NUCLEOTIDE SEQUENCE [LARGE SCALE GENOMIC DNA]</scope>
    <source>
        <strain evidence="4 5">DY25</strain>
    </source>
</reference>
<comment type="similarity">
    <text evidence="3">Belongs to the UreF family.</text>
</comment>